<comment type="caution">
    <text evidence="1">The sequence shown here is derived from an EMBL/GenBank/DDBJ whole genome shotgun (WGS) entry which is preliminary data.</text>
</comment>
<dbReference type="GO" id="GO:0010181">
    <property type="term" value="F:FMN binding"/>
    <property type="evidence" value="ECO:0007669"/>
    <property type="project" value="InterPro"/>
</dbReference>
<sequence>MNHPTLLSTIQIGPHKLAHRVVMAPLTRMRSEPGDFIANPNLPERIRLGWPLNAYDRDTFYGGTEVGFTDYPFYQESA</sequence>
<protein>
    <submittedName>
        <fullName evidence="1">Uncharacterized protein</fullName>
    </submittedName>
</protein>
<reference evidence="1 2" key="1">
    <citation type="submission" date="2019-12" db="EMBL/GenBank/DDBJ databases">
        <title>Endophytic bacteria associated with Panax ginseng seedlings.</title>
        <authorList>
            <person name="Park J.M."/>
            <person name="Shin R."/>
            <person name="Jo S.H."/>
        </authorList>
    </citation>
    <scope>NUCLEOTIDE SEQUENCE [LARGE SCALE GENOMIC DNA]</scope>
    <source>
        <strain evidence="1 2">PgKB32</strain>
    </source>
</reference>
<gene>
    <name evidence="1" type="ORF">FX983_02319</name>
</gene>
<name>A0A6L5C148_9PSED</name>
<accession>A0A6L5C148</accession>
<dbReference type="AlphaFoldDB" id="A0A6L5C148"/>
<evidence type="ECO:0000313" key="2">
    <source>
        <dbReference type="Proteomes" id="UP000475265"/>
    </source>
</evidence>
<dbReference type="InterPro" id="IPR013785">
    <property type="entry name" value="Aldolase_TIM"/>
</dbReference>
<dbReference type="PANTHER" id="PTHR22893">
    <property type="entry name" value="NADH OXIDOREDUCTASE-RELATED"/>
    <property type="match status" value="1"/>
</dbReference>
<dbReference type="InterPro" id="IPR045247">
    <property type="entry name" value="Oye-like"/>
</dbReference>
<dbReference type="EMBL" id="JAAAXX010000001">
    <property type="protein sequence ID" value="KAF2394338.1"/>
    <property type="molecule type" value="Genomic_DNA"/>
</dbReference>
<dbReference type="SUPFAM" id="SSF51395">
    <property type="entry name" value="FMN-linked oxidoreductases"/>
    <property type="match status" value="2"/>
</dbReference>
<evidence type="ECO:0000313" key="1">
    <source>
        <dbReference type="EMBL" id="KAF2394338.1"/>
    </source>
</evidence>
<dbReference type="PANTHER" id="PTHR22893:SF91">
    <property type="entry name" value="NADPH DEHYDROGENASE 2-RELATED"/>
    <property type="match status" value="1"/>
</dbReference>
<dbReference type="Gene3D" id="3.20.20.70">
    <property type="entry name" value="Aldolase class I"/>
    <property type="match status" value="2"/>
</dbReference>
<organism evidence="1 2">
    <name type="scientific">Pseudomonas frederiksbergensis</name>
    <dbReference type="NCBI Taxonomy" id="104087"/>
    <lineage>
        <taxon>Bacteria</taxon>
        <taxon>Pseudomonadati</taxon>
        <taxon>Pseudomonadota</taxon>
        <taxon>Gammaproteobacteria</taxon>
        <taxon>Pseudomonadales</taxon>
        <taxon>Pseudomonadaceae</taxon>
        <taxon>Pseudomonas</taxon>
    </lineage>
</organism>
<dbReference type="RefSeq" id="WP_163909593.1">
    <property type="nucleotide sequence ID" value="NZ_JAAAXX010000001.1"/>
</dbReference>
<dbReference type="Proteomes" id="UP000475265">
    <property type="component" value="Unassembled WGS sequence"/>
</dbReference>
<dbReference type="GO" id="GO:0016491">
    <property type="term" value="F:oxidoreductase activity"/>
    <property type="evidence" value="ECO:0007669"/>
    <property type="project" value="InterPro"/>
</dbReference>
<proteinExistence type="predicted"/>